<accession>A0A6V7HIV6</accession>
<gene>
    <name evidence="1" type="ORF">MHI_LOCUS912460</name>
</gene>
<name>A0A6V7HIV6_9HYME</name>
<proteinExistence type="predicted"/>
<protein>
    <submittedName>
        <fullName evidence="1">Uncharacterized protein</fullName>
    </submittedName>
</protein>
<evidence type="ECO:0000313" key="1">
    <source>
        <dbReference type="EMBL" id="CAD1480313.1"/>
    </source>
</evidence>
<feature type="non-terminal residue" evidence="1">
    <location>
        <position position="1"/>
    </location>
</feature>
<organism evidence="1 2">
    <name type="scientific">Heterotrigona itama</name>
    <dbReference type="NCBI Taxonomy" id="395501"/>
    <lineage>
        <taxon>Eukaryota</taxon>
        <taxon>Metazoa</taxon>
        <taxon>Ecdysozoa</taxon>
        <taxon>Arthropoda</taxon>
        <taxon>Hexapoda</taxon>
        <taxon>Insecta</taxon>
        <taxon>Pterygota</taxon>
        <taxon>Neoptera</taxon>
        <taxon>Endopterygota</taxon>
        <taxon>Hymenoptera</taxon>
        <taxon>Apocrita</taxon>
        <taxon>Aculeata</taxon>
        <taxon>Apoidea</taxon>
        <taxon>Anthophila</taxon>
        <taxon>Apidae</taxon>
        <taxon>Heterotrigona</taxon>
    </lineage>
</organism>
<dbReference type="AlphaFoldDB" id="A0A6V7HIV6"/>
<reference evidence="1" key="1">
    <citation type="submission" date="2020-07" db="EMBL/GenBank/DDBJ databases">
        <authorList>
            <person name="Nazaruddin N."/>
        </authorList>
    </citation>
    <scope>NUCLEOTIDE SEQUENCE</scope>
</reference>
<keyword evidence="2" id="KW-1185">Reference proteome</keyword>
<dbReference type="EMBL" id="CAJDYZ010011936">
    <property type="protein sequence ID" value="CAD1480313.1"/>
    <property type="molecule type" value="Genomic_DNA"/>
</dbReference>
<dbReference type="Proteomes" id="UP000752696">
    <property type="component" value="Unassembled WGS sequence"/>
</dbReference>
<evidence type="ECO:0000313" key="2">
    <source>
        <dbReference type="Proteomes" id="UP000752696"/>
    </source>
</evidence>
<sequence length="47" mass="5581">NIVNASFENITNVFVYGKECRLRLSDIDILFEYNFHVGVVLTRRYKN</sequence>
<comment type="caution">
    <text evidence="1">The sequence shown here is derived from an EMBL/GenBank/DDBJ whole genome shotgun (WGS) entry which is preliminary data.</text>
</comment>